<dbReference type="OrthoDB" id="3828896at2"/>
<organism evidence="3 4">
    <name type="scientific">Blastococcus aggregatus</name>
    <dbReference type="NCBI Taxonomy" id="38502"/>
    <lineage>
        <taxon>Bacteria</taxon>
        <taxon>Bacillati</taxon>
        <taxon>Actinomycetota</taxon>
        <taxon>Actinomycetes</taxon>
        <taxon>Geodermatophilales</taxon>
        <taxon>Geodermatophilaceae</taxon>
        <taxon>Blastococcus</taxon>
    </lineage>
</organism>
<dbReference type="Proteomes" id="UP000219435">
    <property type="component" value="Unassembled WGS sequence"/>
</dbReference>
<keyword evidence="2" id="KW-0812">Transmembrane</keyword>
<feature type="compositionally biased region" description="Low complexity" evidence="1">
    <location>
        <begin position="1"/>
        <end position="12"/>
    </location>
</feature>
<feature type="transmembrane region" description="Helical" evidence="2">
    <location>
        <begin position="109"/>
        <end position="129"/>
    </location>
</feature>
<proteinExistence type="predicted"/>
<feature type="transmembrane region" description="Helical" evidence="2">
    <location>
        <begin position="207"/>
        <end position="226"/>
    </location>
</feature>
<name>A0A285V1Z0_9ACTN</name>
<evidence type="ECO:0000256" key="2">
    <source>
        <dbReference type="SAM" id="Phobius"/>
    </source>
</evidence>
<dbReference type="InterPro" id="IPR036259">
    <property type="entry name" value="MFS_trans_sf"/>
</dbReference>
<evidence type="ECO:0008006" key="5">
    <source>
        <dbReference type="Google" id="ProtNLM"/>
    </source>
</evidence>
<keyword evidence="2" id="KW-0472">Membrane</keyword>
<keyword evidence="2" id="KW-1133">Transmembrane helix</keyword>
<sequence length="236" mass="23951">MTTSLTTPTTTTADAADGRPARSAGSRLLPIAGGALIVGSLLYVTGMATSPPQDSMDNADYIAALGRDESRTALSAMLLHYGNMALALAWLAAPALVRGRRGGTTTIVGALLSAIGLVSVTGMVMYDYWTGAIGRMLDPGTALSLFEDVSGSPAVAVAGTLTLFGLLGPLVVYAGLARAGVTSWWLFAPAVAALGASMSMAFSPLPFAAFAVVGAVPTVVIGLRMIQRSRAEATTA</sequence>
<keyword evidence="4" id="KW-1185">Reference proteome</keyword>
<evidence type="ECO:0000256" key="1">
    <source>
        <dbReference type="SAM" id="MobiDB-lite"/>
    </source>
</evidence>
<feature type="transmembrane region" description="Helical" evidence="2">
    <location>
        <begin position="183"/>
        <end position="201"/>
    </location>
</feature>
<feature type="region of interest" description="Disordered" evidence="1">
    <location>
        <begin position="1"/>
        <end position="23"/>
    </location>
</feature>
<dbReference type="EMBL" id="OBQI01000001">
    <property type="protein sequence ID" value="SOC47608.1"/>
    <property type="molecule type" value="Genomic_DNA"/>
</dbReference>
<evidence type="ECO:0000313" key="4">
    <source>
        <dbReference type="Proteomes" id="UP000219435"/>
    </source>
</evidence>
<accession>A0A285V1Z0</accession>
<evidence type="ECO:0000313" key="3">
    <source>
        <dbReference type="EMBL" id="SOC47608.1"/>
    </source>
</evidence>
<gene>
    <name evidence="3" type="ORF">SAMN05660748_0914</name>
</gene>
<dbReference type="SUPFAM" id="SSF103473">
    <property type="entry name" value="MFS general substrate transporter"/>
    <property type="match status" value="1"/>
</dbReference>
<dbReference type="AlphaFoldDB" id="A0A285V1Z0"/>
<feature type="transmembrane region" description="Helical" evidence="2">
    <location>
        <begin position="78"/>
        <end position="97"/>
    </location>
</feature>
<feature type="transmembrane region" description="Helical" evidence="2">
    <location>
        <begin position="28"/>
        <end position="48"/>
    </location>
</feature>
<reference evidence="4" key="1">
    <citation type="submission" date="2017-08" db="EMBL/GenBank/DDBJ databases">
        <authorList>
            <person name="Varghese N."/>
            <person name="Submissions S."/>
        </authorList>
    </citation>
    <scope>NUCLEOTIDE SEQUENCE [LARGE SCALE GENOMIC DNA]</scope>
    <source>
        <strain evidence="4">DSM 4725</strain>
    </source>
</reference>
<feature type="transmembrane region" description="Helical" evidence="2">
    <location>
        <begin position="154"/>
        <end position="176"/>
    </location>
</feature>
<dbReference type="RefSeq" id="WP_097193764.1">
    <property type="nucleotide sequence ID" value="NZ_OBQI01000001.1"/>
</dbReference>
<protein>
    <recommendedName>
        <fullName evidence="5">DUF4386 family protein</fullName>
    </recommendedName>
</protein>